<feature type="compositionally biased region" description="Polar residues" evidence="8">
    <location>
        <begin position="286"/>
        <end position="298"/>
    </location>
</feature>
<evidence type="ECO:0000256" key="6">
    <source>
        <dbReference type="ARBA" id="ARBA00023125"/>
    </source>
</evidence>
<proteinExistence type="inferred from homology"/>
<dbReference type="PANTHER" id="PTHR13604">
    <property type="entry name" value="DC12-RELATED"/>
    <property type="match status" value="1"/>
</dbReference>
<feature type="compositionally biased region" description="Basic and acidic residues" evidence="8">
    <location>
        <begin position="250"/>
        <end position="280"/>
    </location>
</feature>
<dbReference type="EMBL" id="LUGH01000392">
    <property type="protein sequence ID" value="OBZ85472.1"/>
    <property type="molecule type" value="Genomic_DNA"/>
</dbReference>
<feature type="region of interest" description="Disordered" evidence="8">
    <location>
        <begin position="246"/>
        <end position="298"/>
    </location>
</feature>
<dbReference type="Pfam" id="PF02586">
    <property type="entry name" value="SRAP"/>
    <property type="match status" value="1"/>
</dbReference>
<sequence length="298" mass="34455">MCGRFCCTLDPSTLQSKLHQEKVVDQSDTQWSDDSDKYQSSYNCSPWQYIPTLLEHKQSHKKTLMPMRWGFIASWMKQHSYQRPINARSETLIGNQHGLFQESKNLYRCIIIAEGFYEWNKQKQPFYIKRKDGHLMLFAGLYATSTVEGETVTTCAIVTTEPGHCEFSKIHNRVPVILDPKDVDVWINSQQRFTNHIQEVLKPFEGELDIYRVSTEVNSTKPNSPNLITPLDQKKDSISRFLKPSTVQDESNKYVPEVDRKPKPTLDQKKRKGSVDDHSKNAKTAKITQFFNKSSSSK</sequence>
<evidence type="ECO:0000256" key="3">
    <source>
        <dbReference type="ARBA" id="ARBA00022763"/>
    </source>
</evidence>
<keyword evidence="4" id="KW-0378">Hydrolase</keyword>
<dbReference type="GO" id="GO:0106300">
    <property type="term" value="P:protein-DNA covalent cross-linking repair"/>
    <property type="evidence" value="ECO:0007669"/>
    <property type="project" value="InterPro"/>
</dbReference>
<organism evidence="9 10">
    <name type="scientific">Choanephora cucurbitarum</name>
    <dbReference type="NCBI Taxonomy" id="101091"/>
    <lineage>
        <taxon>Eukaryota</taxon>
        <taxon>Fungi</taxon>
        <taxon>Fungi incertae sedis</taxon>
        <taxon>Mucoromycota</taxon>
        <taxon>Mucoromycotina</taxon>
        <taxon>Mucoromycetes</taxon>
        <taxon>Mucorales</taxon>
        <taxon>Mucorineae</taxon>
        <taxon>Choanephoraceae</taxon>
        <taxon>Choanephoroideae</taxon>
        <taxon>Choanephora</taxon>
    </lineage>
</organism>
<reference evidence="9 10" key="1">
    <citation type="submission" date="2016-03" db="EMBL/GenBank/DDBJ databases">
        <title>Choanephora cucurbitarum.</title>
        <authorList>
            <person name="Min B."/>
            <person name="Park H."/>
            <person name="Park J.-H."/>
            <person name="Shin H.-D."/>
            <person name="Choi I.-G."/>
        </authorList>
    </citation>
    <scope>NUCLEOTIDE SEQUENCE [LARGE SCALE GENOMIC DNA]</scope>
    <source>
        <strain evidence="9 10">KUS-F28377</strain>
    </source>
</reference>
<keyword evidence="7" id="KW-0456">Lyase</keyword>
<dbReference type="GO" id="GO:0003697">
    <property type="term" value="F:single-stranded DNA binding"/>
    <property type="evidence" value="ECO:0007669"/>
    <property type="project" value="InterPro"/>
</dbReference>
<dbReference type="GO" id="GO:0006508">
    <property type="term" value="P:proteolysis"/>
    <property type="evidence" value="ECO:0007669"/>
    <property type="project" value="UniProtKB-KW"/>
</dbReference>
<keyword evidence="10" id="KW-1185">Reference proteome</keyword>
<dbReference type="SUPFAM" id="SSF143081">
    <property type="entry name" value="BB1717-like"/>
    <property type="match status" value="1"/>
</dbReference>
<dbReference type="InterPro" id="IPR036590">
    <property type="entry name" value="SRAP-like"/>
</dbReference>
<keyword evidence="2" id="KW-0645">Protease</keyword>
<dbReference type="PANTHER" id="PTHR13604:SF0">
    <property type="entry name" value="ABASIC SITE PROCESSING PROTEIN HMCES"/>
    <property type="match status" value="1"/>
</dbReference>
<evidence type="ECO:0000256" key="2">
    <source>
        <dbReference type="ARBA" id="ARBA00022670"/>
    </source>
</evidence>
<comment type="similarity">
    <text evidence="1">Belongs to the SOS response-associated peptidase family.</text>
</comment>
<dbReference type="InterPro" id="IPR003738">
    <property type="entry name" value="SRAP"/>
</dbReference>
<evidence type="ECO:0000256" key="7">
    <source>
        <dbReference type="ARBA" id="ARBA00023239"/>
    </source>
</evidence>
<dbReference type="GO" id="GO:0008233">
    <property type="term" value="F:peptidase activity"/>
    <property type="evidence" value="ECO:0007669"/>
    <property type="project" value="UniProtKB-KW"/>
</dbReference>
<evidence type="ECO:0000313" key="10">
    <source>
        <dbReference type="Proteomes" id="UP000093000"/>
    </source>
</evidence>
<dbReference type="GO" id="GO:0016829">
    <property type="term" value="F:lyase activity"/>
    <property type="evidence" value="ECO:0007669"/>
    <property type="project" value="UniProtKB-KW"/>
</dbReference>
<dbReference type="InParanoid" id="A0A1C7N8M7"/>
<evidence type="ECO:0000256" key="8">
    <source>
        <dbReference type="SAM" id="MobiDB-lite"/>
    </source>
</evidence>
<keyword evidence="5" id="KW-0190">Covalent protein-DNA linkage</keyword>
<dbReference type="STRING" id="101091.A0A1C7N8M7"/>
<gene>
    <name evidence="9" type="primary">yoqW</name>
    <name evidence="9" type="ORF">A0J61_06478</name>
</gene>
<name>A0A1C7N8M7_9FUNG</name>
<evidence type="ECO:0000256" key="1">
    <source>
        <dbReference type="ARBA" id="ARBA00008136"/>
    </source>
</evidence>
<evidence type="ECO:0000313" key="9">
    <source>
        <dbReference type="EMBL" id="OBZ85472.1"/>
    </source>
</evidence>
<dbReference type="AlphaFoldDB" id="A0A1C7N8M7"/>
<keyword evidence="3" id="KW-0227">DNA damage</keyword>
<dbReference type="OrthoDB" id="2111841at2759"/>
<dbReference type="Proteomes" id="UP000093000">
    <property type="component" value="Unassembled WGS sequence"/>
</dbReference>
<evidence type="ECO:0000256" key="4">
    <source>
        <dbReference type="ARBA" id="ARBA00022801"/>
    </source>
</evidence>
<keyword evidence="6" id="KW-0238">DNA-binding</keyword>
<protein>
    <submittedName>
        <fullName evidence="9">Putative SOS response-associated peptidase yoqW</fullName>
    </submittedName>
</protein>
<comment type="caution">
    <text evidence="9">The sequence shown here is derived from an EMBL/GenBank/DDBJ whole genome shotgun (WGS) entry which is preliminary data.</text>
</comment>
<dbReference type="Gene3D" id="3.90.1680.10">
    <property type="entry name" value="SOS response associated peptidase-like"/>
    <property type="match status" value="1"/>
</dbReference>
<accession>A0A1C7N8M7</accession>
<evidence type="ECO:0000256" key="5">
    <source>
        <dbReference type="ARBA" id="ARBA00023124"/>
    </source>
</evidence>